<dbReference type="AlphaFoldDB" id="A0A0L9T5V1"/>
<sequence>MIGKGSSRPDKGKGVAKPKKRQRTPSYSSTTDPCPPPIADTLPPPVVITSTPPPDPTSRPSSSSIPASETATTSADLDSAGDVVDPPLHDRPWIEPFGRGWTSTFGTLYSLIGVQQNFAIRVLEPKRTELLKRVAPCIPVAQALGRAVHVDEIFALTHVRKGTTEFVDERSQKTHNFLQDFHRLDPNMGQLLHWMIFKHLFHRPSDPAMTLPFTRRPSAAHINLTDISPAHTSPAIYKAVG</sequence>
<feature type="compositionally biased region" description="Pro residues" evidence="1">
    <location>
        <begin position="33"/>
        <end position="57"/>
    </location>
</feature>
<dbReference type="Proteomes" id="UP000053144">
    <property type="component" value="Unassembled WGS sequence"/>
</dbReference>
<accession>A0A0L9T5V1</accession>
<feature type="region of interest" description="Disordered" evidence="1">
    <location>
        <begin position="1"/>
        <end position="87"/>
    </location>
</feature>
<evidence type="ECO:0000313" key="3">
    <source>
        <dbReference type="Proteomes" id="UP000053144"/>
    </source>
</evidence>
<dbReference type="EMBL" id="KQ258267">
    <property type="protein sequence ID" value="KOM25489.1"/>
    <property type="molecule type" value="Genomic_DNA"/>
</dbReference>
<feature type="compositionally biased region" description="Low complexity" evidence="1">
    <location>
        <begin position="58"/>
        <end position="74"/>
    </location>
</feature>
<proteinExistence type="predicted"/>
<feature type="compositionally biased region" description="Basic residues" evidence="1">
    <location>
        <begin position="14"/>
        <end position="23"/>
    </location>
</feature>
<dbReference type="Gramene" id="KOM25489">
    <property type="protein sequence ID" value="KOM25489"/>
    <property type="gene ID" value="LR48_Vigan107s000800"/>
</dbReference>
<protein>
    <submittedName>
        <fullName evidence="2">Uncharacterized protein</fullName>
    </submittedName>
</protein>
<organism evidence="2 3">
    <name type="scientific">Phaseolus angularis</name>
    <name type="common">Azuki bean</name>
    <name type="synonym">Vigna angularis</name>
    <dbReference type="NCBI Taxonomy" id="3914"/>
    <lineage>
        <taxon>Eukaryota</taxon>
        <taxon>Viridiplantae</taxon>
        <taxon>Streptophyta</taxon>
        <taxon>Embryophyta</taxon>
        <taxon>Tracheophyta</taxon>
        <taxon>Spermatophyta</taxon>
        <taxon>Magnoliopsida</taxon>
        <taxon>eudicotyledons</taxon>
        <taxon>Gunneridae</taxon>
        <taxon>Pentapetalae</taxon>
        <taxon>rosids</taxon>
        <taxon>fabids</taxon>
        <taxon>Fabales</taxon>
        <taxon>Fabaceae</taxon>
        <taxon>Papilionoideae</taxon>
        <taxon>50 kb inversion clade</taxon>
        <taxon>NPAAA clade</taxon>
        <taxon>indigoferoid/millettioid clade</taxon>
        <taxon>Phaseoleae</taxon>
        <taxon>Vigna</taxon>
    </lineage>
</organism>
<gene>
    <name evidence="2" type="ORF">LR48_Vigan107s000800</name>
</gene>
<name>A0A0L9T5V1_PHAAN</name>
<reference evidence="3" key="1">
    <citation type="journal article" date="2015" name="Proc. Natl. Acad. Sci. U.S.A.">
        <title>Genome sequencing of adzuki bean (Vigna angularis) provides insight into high starch and low fat accumulation and domestication.</title>
        <authorList>
            <person name="Yang K."/>
            <person name="Tian Z."/>
            <person name="Chen C."/>
            <person name="Luo L."/>
            <person name="Zhao B."/>
            <person name="Wang Z."/>
            <person name="Yu L."/>
            <person name="Li Y."/>
            <person name="Sun Y."/>
            <person name="Li W."/>
            <person name="Chen Y."/>
            <person name="Li Y."/>
            <person name="Zhang Y."/>
            <person name="Ai D."/>
            <person name="Zhao J."/>
            <person name="Shang C."/>
            <person name="Ma Y."/>
            <person name="Wu B."/>
            <person name="Wang M."/>
            <person name="Gao L."/>
            <person name="Sun D."/>
            <person name="Zhang P."/>
            <person name="Guo F."/>
            <person name="Wang W."/>
            <person name="Li Y."/>
            <person name="Wang J."/>
            <person name="Varshney R.K."/>
            <person name="Wang J."/>
            <person name="Ling H.Q."/>
            <person name="Wan P."/>
        </authorList>
    </citation>
    <scope>NUCLEOTIDE SEQUENCE</scope>
    <source>
        <strain evidence="3">cv. Jingnong 6</strain>
    </source>
</reference>
<evidence type="ECO:0000313" key="2">
    <source>
        <dbReference type="EMBL" id="KOM25489.1"/>
    </source>
</evidence>
<evidence type="ECO:0000256" key="1">
    <source>
        <dbReference type="SAM" id="MobiDB-lite"/>
    </source>
</evidence>